<reference evidence="3" key="1">
    <citation type="submission" date="2016-11" db="UniProtKB">
        <authorList>
            <consortium name="WormBaseParasite"/>
        </authorList>
    </citation>
    <scope>IDENTIFICATION</scope>
</reference>
<evidence type="ECO:0000256" key="1">
    <source>
        <dbReference type="SAM" id="MobiDB-lite"/>
    </source>
</evidence>
<sequence length="119" mass="13544">MDFSFLNYIELMDIDPVTKSRSIDRGLFRSWLCAPSVVCSSDAVFSTFEIPELFTRCTFRISFECRPTFSIVPSFLNAARRASLHPIASPSVAHSSTNSSFPEEDRRFGSPIRRRLELT</sequence>
<dbReference type="WBParaSite" id="Hba_10760">
    <property type="protein sequence ID" value="Hba_10760"/>
    <property type="gene ID" value="Hba_10760"/>
</dbReference>
<dbReference type="AlphaFoldDB" id="A0A1I7WZY2"/>
<evidence type="ECO:0000313" key="3">
    <source>
        <dbReference type="WBParaSite" id="Hba_10760"/>
    </source>
</evidence>
<feature type="compositionally biased region" description="Polar residues" evidence="1">
    <location>
        <begin position="92"/>
        <end position="101"/>
    </location>
</feature>
<keyword evidence="2" id="KW-1185">Reference proteome</keyword>
<accession>A0A1I7WZY2</accession>
<protein>
    <submittedName>
        <fullName evidence="3">Uncharacterized protein</fullName>
    </submittedName>
</protein>
<name>A0A1I7WZY2_HETBA</name>
<proteinExistence type="predicted"/>
<evidence type="ECO:0000313" key="2">
    <source>
        <dbReference type="Proteomes" id="UP000095283"/>
    </source>
</evidence>
<organism evidence="2 3">
    <name type="scientific">Heterorhabditis bacteriophora</name>
    <name type="common">Entomopathogenic nematode worm</name>
    <dbReference type="NCBI Taxonomy" id="37862"/>
    <lineage>
        <taxon>Eukaryota</taxon>
        <taxon>Metazoa</taxon>
        <taxon>Ecdysozoa</taxon>
        <taxon>Nematoda</taxon>
        <taxon>Chromadorea</taxon>
        <taxon>Rhabditida</taxon>
        <taxon>Rhabditina</taxon>
        <taxon>Rhabditomorpha</taxon>
        <taxon>Strongyloidea</taxon>
        <taxon>Heterorhabditidae</taxon>
        <taxon>Heterorhabditis</taxon>
    </lineage>
</organism>
<feature type="region of interest" description="Disordered" evidence="1">
    <location>
        <begin position="89"/>
        <end position="108"/>
    </location>
</feature>
<dbReference type="Proteomes" id="UP000095283">
    <property type="component" value="Unplaced"/>
</dbReference>